<dbReference type="EMBL" id="KB310824">
    <property type="protein sequence ID" value="ELT90676.1"/>
    <property type="molecule type" value="Genomic_DNA"/>
</dbReference>
<reference evidence="2" key="3">
    <citation type="submission" date="2015-06" db="UniProtKB">
        <authorList>
            <consortium name="EnsemblMetazoa"/>
        </authorList>
    </citation>
    <scope>IDENTIFICATION</scope>
</reference>
<evidence type="ECO:0000313" key="1">
    <source>
        <dbReference type="EMBL" id="ELT90676.1"/>
    </source>
</evidence>
<dbReference type="AlphaFoldDB" id="R7TGH7"/>
<gene>
    <name evidence="1" type="ORF">CAPTEDRAFT_220247</name>
</gene>
<keyword evidence="3" id="KW-1185">Reference proteome</keyword>
<sequence length="188" mass="20578">MNGLSNNSWYTQLGPGKSCCQSCAGGGQCESLQPPKKACCSSCANGGSCEGQQPKTPCCSNCASGLPCRGVGEFAPTIYGAGSGCSCPDSTSWPTQRPKNHARAGLPTHRQNPELYDEKYLEATNQGPVGEGVLAQSRYRRIYTFEKEPYFFAKEYEDDFCHRHPSPWSEGGYYYYKDAHLAKEKEAK</sequence>
<name>R7TGH7_CAPTE</name>
<dbReference type="HOGENOM" id="CLU_1442385_0_0_1"/>
<protein>
    <submittedName>
        <fullName evidence="1 2">Uncharacterized protein</fullName>
    </submittedName>
</protein>
<proteinExistence type="predicted"/>
<evidence type="ECO:0000313" key="2">
    <source>
        <dbReference type="EnsemblMetazoa" id="CapteP220247"/>
    </source>
</evidence>
<dbReference type="EnsemblMetazoa" id="CapteT220247">
    <property type="protein sequence ID" value="CapteP220247"/>
    <property type="gene ID" value="CapteG220247"/>
</dbReference>
<organism evidence="1">
    <name type="scientific">Capitella teleta</name>
    <name type="common">Polychaete worm</name>
    <dbReference type="NCBI Taxonomy" id="283909"/>
    <lineage>
        <taxon>Eukaryota</taxon>
        <taxon>Metazoa</taxon>
        <taxon>Spiralia</taxon>
        <taxon>Lophotrochozoa</taxon>
        <taxon>Annelida</taxon>
        <taxon>Polychaeta</taxon>
        <taxon>Sedentaria</taxon>
        <taxon>Scolecida</taxon>
        <taxon>Capitellidae</taxon>
        <taxon>Capitella</taxon>
    </lineage>
</organism>
<dbReference type="Proteomes" id="UP000014760">
    <property type="component" value="Unassembled WGS sequence"/>
</dbReference>
<dbReference type="EMBL" id="AMQN01014239">
    <property type="status" value="NOT_ANNOTATED_CDS"/>
    <property type="molecule type" value="Genomic_DNA"/>
</dbReference>
<evidence type="ECO:0000313" key="3">
    <source>
        <dbReference type="Proteomes" id="UP000014760"/>
    </source>
</evidence>
<reference evidence="1 3" key="2">
    <citation type="journal article" date="2013" name="Nature">
        <title>Insights into bilaterian evolution from three spiralian genomes.</title>
        <authorList>
            <person name="Simakov O."/>
            <person name="Marletaz F."/>
            <person name="Cho S.J."/>
            <person name="Edsinger-Gonzales E."/>
            <person name="Havlak P."/>
            <person name="Hellsten U."/>
            <person name="Kuo D.H."/>
            <person name="Larsson T."/>
            <person name="Lv J."/>
            <person name="Arendt D."/>
            <person name="Savage R."/>
            <person name="Osoegawa K."/>
            <person name="de Jong P."/>
            <person name="Grimwood J."/>
            <person name="Chapman J.A."/>
            <person name="Shapiro H."/>
            <person name="Aerts A."/>
            <person name="Otillar R.P."/>
            <person name="Terry A.Y."/>
            <person name="Boore J.L."/>
            <person name="Grigoriev I.V."/>
            <person name="Lindberg D.R."/>
            <person name="Seaver E.C."/>
            <person name="Weisblat D.A."/>
            <person name="Putnam N.H."/>
            <person name="Rokhsar D.S."/>
        </authorList>
    </citation>
    <scope>NUCLEOTIDE SEQUENCE</scope>
    <source>
        <strain evidence="1 3">I ESC-2004</strain>
    </source>
</reference>
<reference evidence="3" key="1">
    <citation type="submission" date="2012-12" db="EMBL/GenBank/DDBJ databases">
        <authorList>
            <person name="Hellsten U."/>
            <person name="Grimwood J."/>
            <person name="Chapman J.A."/>
            <person name="Shapiro H."/>
            <person name="Aerts A."/>
            <person name="Otillar R.P."/>
            <person name="Terry A.Y."/>
            <person name="Boore J.L."/>
            <person name="Simakov O."/>
            <person name="Marletaz F."/>
            <person name="Cho S.-J."/>
            <person name="Edsinger-Gonzales E."/>
            <person name="Havlak P."/>
            <person name="Kuo D.-H."/>
            <person name="Larsson T."/>
            <person name="Lv J."/>
            <person name="Arendt D."/>
            <person name="Savage R."/>
            <person name="Osoegawa K."/>
            <person name="de Jong P."/>
            <person name="Lindberg D.R."/>
            <person name="Seaver E.C."/>
            <person name="Weisblat D.A."/>
            <person name="Putnam N.H."/>
            <person name="Grigoriev I.V."/>
            <person name="Rokhsar D.S."/>
        </authorList>
    </citation>
    <scope>NUCLEOTIDE SEQUENCE</scope>
    <source>
        <strain evidence="3">I ESC-2004</strain>
    </source>
</reference>
<accession>R7TGH7</accession>